<dbReference type="Gene3D" id="3.40.50.2300">
    <property type="match status" value="1"/>
</dbReference>
<keyword evidence="1 2" id="KW-0597">Phosphoprotein</keyword>
<dbReference type="OrthoDB" id="673128at2"/>
<evidence type="ECO:0000259" key="3">
    <source>
        <dbReference type="PROSITE" id="PS50110"/>
    </source>
</evidence>
<dbReference type="PANTHER" id="PTHR44591:SF3">
    <property type="entry name" value="RESPONSE REGULATORY DOMAIN-CONTAINING PROTEIN"/>
    <property type="match status" value="1"/>
</dbReference>
<dbReference type="GO" id="GO:0000160">
    <property type="term" value="P:phosphorelay signal transduction system"/>
    <property type="evidence" value="ECO:0007669"/>
    <property type="project" value="InterPro"/>
</dbReference>
<evidence type="ECO:0000256" key="1">
    <source>
        <dbReference type="ARBA" id="ARBA00022553"/>
    </source>
</evidence>
<dbReference type="KEGG" id="grs:C7S20_07405"/>
<name>A0A2R3Z4B1_9FLAO</name>
<dbReference type="RefSeq" id="WP_107011888.1">
    <property type="nucleotide sequence ID" value="NZ_CP028136.1"/>
</dbReference>
<proteinExistence type="predicted"/>
<dbReference type="Proteomes" id="UP000241507">
    <property type="component" value="Chromosome"/>
</dbReference>
<sequence length="134" mass="15866">MRQLYRYLVIDDDSTSNLICDFTIQRFDKEAERSLFTSPEEALDHIRHQKLDAGLTVLFLDVNMPTMSGFEFLREFDKFDENIKNQYRIYMLTSSIEDYSSQAKKFSMVIGFLSKPMKITYLEEIRQDLKNCCS</sequence>
<dbReference type="PANTHER" id="PTHR44591">
    <property type="entry name" value="STRESS RESPONSE REGULATOR PROTEIN 1"/>
    <property type="match status" value="1"/>
</dbReference>
<protein>
    <recommendedName>
        <fullName evidence="3">Response regulatory domain-containing protein</fullName>
    </recommendedName>
</protein>
<dbReference type="InterPro" id="IPR011006">
    <property type="entry name" value="CheY-like_superfamily"/>
</dbReference>
<dbReference type="CDD" id="cd00156">
    <property type="entry name" value="REC"/>
    <property type="match status" value="1"/>
</dbReference>
<feature type="domain" description="Response regulatory" evidence="3">
    <location>
        <begin position="6"/>
        <end position="130"/>
    </location>
</feature>
<accession>A0A2R3Z4B1</accession>
<feature type="modified residue" description="4-aspartylphosphate" evidence="2">
    <location>
        <position position="61"/>
    </location>
</feature>
<dbReference type="PROSITE" id="PS50110">
    <property type="entry name" value="RESPONSE_REGULATORY"/>
    <property type="match status" value="1"/>
</dbReference>
<dbReference type="Pfam" id="PF00072">
    <property type="entry name" value="Response_reg"/>
    <property type="match status" value="1"/>
</dbReference>
<dbReference type="SUPFAM" id="SSF52172">
    <property type="entry name" value="CheY-like"/>
    <property type="match status" value="1"/>
</dbReference>
<dbReference type="EMBL" id="CP028136">
    <property type="protein sequence ID" value="AVR45110.1"/>
    <property type="molecule type" value="Genomic_DNA"/>
</dbReference>
<gene>
    <name evidence="4" type="ORF">C7S20_07405</name>
</gene>
<dbReference type="InterPro" id="IPR050595">
    <property type="entry name" value="Bact_response_regulator"/>
</dbReference>
<dbReference type="InterPro" id="IPR001789">
    <property type="entry name" value="Sig_transdc_resp-reg_receiver"/>
</dbReference>
<dbReference type="AlphaFoldDB" id="A0A2R3Z4B1"/>
<organism evidence="4 5">
    <name type="scientific">Christiangramia fulva</name>
    <dbReference type="NCBI Taxonomy" id="2126553"/>
    <lineage>
        <taxon>Bacteria</taxon>
        <taxon>Pseudomonadati</taxon>
        <taxon>Bacteroidota</taxon>
        <taxon>Flavobacteriia</taxon>
        <taxon>Flavobacteriales</taxon>
        <taxon>Flavobacteriaceae</taxon>
        <taxon>Christiangramia</taxon>
    </lineage>
</organism>
<reference evidence="5" key="1">
    <citation type="submission" date="2018-03" db="EMBL/GenBank/DDBJ databases">
        <title>Gramella fulva sp. nov., isolated from a dry surface of tidal flat.</title>
        <authorList>
            <person name="Hwang S.H."/>
            <person name="Hwang W.M."/>
            <person name="Kang K."/>
            <person name="Ahn T.-Y."/>
        </authorList>
    </citation>
    <scope>NUCLEOTIDE SEQUENCE [LARGE SCALE GENOMIC DNA]</scope>
    <source>
        <strain evidence="5">SH35</strain>
    </source>
</reference>
<evidence type="ECO:0000313" key="5">
    <source>
        <dbReference type="Proteomes" id="UP000241507"/>
    </source>
</evidence>
<keyword evidence="5" id="KW-1185">Reference proteome</keyword>
<evidence type="ECO:0000313" key="4">
    <source>
        <dbReference type="EMBL" id="AVR45110.1"/>
    </source>
</evidence>
<evidence type="ECO:0000256" key="2">
    <source>
        <dbReference type="PROSITE-ProRule" id="PRU00169"/>
    </source>
</evidence>